<feature type="region of interest" description="Disordered" evidence="1">
    <location>
        <begin position="102"/>
        <end position="132"/>
    </location>
</feature>
<evidence type="ECO:0000313" key="3">
    <source>
        <dbReference type="EMBL" id="UYM15718.1"/>
    </source>
</evidence>
<keyword evidence="4" id="KW-1185">Reference proteome</keyword>
<evidence type="ECO:0000256" key="2">
    <source>
        <dbReference type="SAM" id="Phobius"/>
    </source>
</evidence>
<feature type="transmembrane region" description="Helical" evidence="2">
    <location>
        <begin position="82"/>
        <end position="102"/>
    </location>
</feature>
<dbReference type="RefSeq" id="WP_262597881.1">
    <property type="nucleotide sequence ID" value="NZ_CP103300.1"/>
</dbReference>
<reference evidence="3" key="1">
    <citation type="submission" date="2022-10" db="EMBL/GenBank/DDBJ databases">
        <title>Completed Genome Sequence of two octocoral isolated bacterium, Endozoicomonas euniceicola EF212T and Endozoicomonas gorgoniicola PS125T.</title>
        <authorList>
            <person name="Chiou Y.-J."/>
            <person name="Chen Y.-H."/>
        </authorList>
    </citation>
    <scope>NUCLEOTIDE SEQUENCE</scope>
    <source>
        <strain evidence="3">EF212</strain>
    </source>
</reference>
<keyword evidence="2" id="KW-1133">Transmembrane helix</keyword>
<evidence type="ECO:0000313" key="4">
    <source>
        <dbReference type="Proteomes" id="UP001163255"/>
    </source>
</evidence>
<dbReference type="Proteomes" id="UP001163255">
    <property type="component" value="Chromosome"/>
</dbReference>
<organism evidence="3 4">
    <name type="scientific">Endozoicomonas euniceicola</name>
    <dbReference type="NCBI Taxonomy" id="1234143"/>
    <lineage>
        <taxon>Bacteria</taxon>
        <taxon>Pseudomonadati</taxon>
        <taxon>Pseudomonadota</taxon>
        <taxon>Gammaproteobacteria</taxon>
        <taxon>Oceanospirillales</taxon>
        <taxon>Endozoicomonadaceae</taxon>
        <taxon>Endozoicomonas</taxon>
    </lineage>
</organism>
<protein>
    <submittedName>
        <fullName evidence="3">Uncharacterized protein</fullName>
    </submittedName>
</protein>
<feature type="transmembrane region" description="Helical" evidence="2">
    <location>
        <begin position="6"/>
        <end position="27"/>
    </location>
</feature>
<sequence length="132" mass="14467">MTSSQILMGWGVYLVGAMACTLALWLITGSINPRVRRLLRTGTFVLLVTPWSHSTDPNLLLPALWAMIYDGLSAGFPEMARAGLPLVIVTAACSIIATSLPVSGKERKKQQPSNQSEQQPERQPKERHEPTV</sequence>
<keyword evidence="2" id="KW-0812">Transmembrane</keyword>
<keyword evidence="2" id="KW-0472">Membrane</keyword>
<feature type="compositionally biased region" description="Basic and acidic residues" evidence="1">
    <location>
        <begin position="119"/>
        <end position="132"/>
    </location>
</feature>
<proteinExistence type="predicted"/>
<dbReference type="EMBL" id="CP103300">
    <property type="protein sequence ID" value="UYM15718.1"/>
    <property type="molecule type" value="Genomic_DNA"/>
</dbReference>
<gene>
    <name evidence="3" type="ORF">NX720_23290</name>
</gene>
<evidence type="ECO:0000256" key="1">
    <source>
        <dbReference type="SAM" id="MobiDB-lite"/>
    </source>
</evidence>
<name>A0ABY6GUK3_9GAMM</name>
<accession>A0ABY6GUK3</accession>